<proteinExistence type="predicted"/>
<organism evidence="1 2">
    <name type="scientific">Cordyceps javanica</name>
    <dbReference type="NCBI Taxonomy" id="43265"/>
    <lineage>
        <taxon>Eukaryota</taxon>
        <taxon>Fungi</taxon>
        <taxon>Dikarya</taxon>
        <taxon>Ascomycota</taxon>
        <taxon>Pezizomycotina</taxon>
        <taxon>Sordariomycetes</taxon>
        <taxon>Hypocreomycetidae</taxon>
        <taxon>Hypocreales</taxon>
        <taxon>Cordycipitaceae</taxon>
        <taxon>Cordyceps</taxon>
    </lineage>
</organism>
<sequence>MVIYACKYLASCFRETTRQDGRVITSNKTFTMLLPGLACRGTVGKKFLHETTARELSSYLSISRPMQLRLCYRALPT</sequence>
<evidence type="ECO:0000313" key="2">
    <source>
        <dbReference type="Proteomes" id="UP000315783"/>
    </source>
</evidence>
<name>A0A545V0Q2_9HYPO</name>
<dbReference type="AlphaFoldDB" id="A0A545V0Q2"/>
<comment type="caution">
    <text evidence="1">The sequence shown here is derived from an EMBL/GenBank/DDBJ whole genome shotgun (WGS) entry which is preliminary data.</text>
</comment>
<protein>
    <submittedName>
        <fullName evidence="1">Uncharacterized protein</fullName>
    </submittedName>
</protein>
<reference evidence="1 2" key="1">
    <citation type="journal article" date="2019" name="Appl. Microbiol. Biotechnol.">
        <title>Genome sequence of Isaria javanica and comparative genome analysis insights into family S53 peptidase evolution in fungal entomopathogens.</title>
        <authorList>
            <person name="Lin R."/>
            <person name="Zhang X."/>
            <person name="Xin B."/>
            <person name="Zou M."/>
            <person name="Gao Y."/>
            <person name="Qin F."/>
            <person name="Hu Q."/>
            <person name="Xie B."/>
            <person name="Cheng X."/>
        </authorList>
    </citation>
    <scope>NUCLEOTIDE SEQUENCE [LARGE SCALE GENOMIC DNA]</scope>
    <source>
        <strain evidence="1 2">IJ1G</strain>
    </source>
</reference>
<accession>A0A545V0Q2</accession>
<gene>
    <name evidence="1" type="ORF">IF1G_06283</name>
</gene>
<evidence type="ECO:0000313" key="1">
    <source>
        <dbReference type="EMBL" id="TQV95296.1"/>
    </source>
</evidence>
<dbReference type="EMBL" id="SPUK01000008">
    <property type="protein sequence ID" value="TQV95296.1"/>
    <property type="molecule type" value="Genomic_DNA"/>
</dbReference>
<keyword evidence="2" id="KW-1185">Reference proteome</keyword>
<dbReference type="Proteomes" id="UP000315783">
    <property type="component" value="Unassembled WGS sequence"/>
</dbReference>